<dbReference type="PANTHER" id="PTHR45947:SF13">
    <property type="entry name" value="TRANSFERASE"/>
    <property type="match status" value="1"/>
</dbReference>
<dbReference type="SUPFAM" id="SSF53756">
    <property type="entry name" value="UDP-Glycosyltransferase/glycogen phosphorylase"/>
    <property type="match status" value="1"/>
</dbReference>
<reference evidence="3 4" key="1">
    <citation type="journal article" date="2016" name="Nat. Commun.">
        <title>Thousands of microbial genomes shed light on interconnected biogeochemical processes in an aquifer system.</title>
        <authorList>
            <person name="Anantharaman K."/>
            <person name="Brown C.T."/>
            <person name="Hug L.A."/>
            <person name="Sharon I."/>
            <person name="Castelle C.J."/>
            <person name="Probst A.J."/>
            <person name="Thomas B.C."/>
            <person name="Singh A."/>
            <person name="Wilkins M.J."/>
            <person name="Karaoz U."/>
            <person name="Brodie E.L."/>
            <person name="Williams K.H."/>
            <person name="Hubbard S.S."/>
            <person name="Banfield J.F."/>
        </authorList>
    </citation>
    <scope>NUCLEOTIDE SEQUENCE [LARGE SCALE GENOMIC DNA]</scope>
</reference>
<feature type="domain" description="Glycosyl transferase family 1" evidence="1">
    <location>
        <begin position="231"/>
        <end position="381"/>
    </location>
</feature>
<dbReference type="AlphaFoldDB" id="A0A1F6NYC3"/>
<dbReference type="Proteomes" id="UP000177907">
    <property type="component" value="Unassembled WGS sequence"/>
</dbReference>
<evidence type="ECO:0000259" key="1">
    <source>
        <dbReference type="Pfam" id="PF00534"/>
    </source>
</evidence>
<dbReference type="GO" id="GO:0016757">
    <property type="term" value="F:glycosyltransferase activity"/>
    <property type="evidence" value="ECO:0007669"/>
    <property type="project" value="InterPro"/>
</dbReference>
<dbReference type="Gene3D" id="3.40.50.2000">
    <property type="entry name" value="Glycogen Phosphorylase B"/>
    <property type="match status" value="2"/>
</dbReference>
<protein>
    <recommendedName>
        <fullName evidence="5">Glycosyltransferase subfamily 4-like N-terminal domain-containing protein</fullName>
    </recommendedName>
</protein>
<evidence type="ECO:0000259" key="2">
    <source>
        <dbReference type="Pfam" id="PF13439"/>
    </source>
</evidence>
<evidence type="ECO:0000313" key="4">
    <source>
        <dbReference type="Proteomes" id="UP000177907"/>
    </source>
</evidence>
<gene>
    <name evidence="3" type="ORF">A3J93_01345</name>
</gene>
<dbReference type="Pfam" id="PF13439">
    <property type="entry name" value="Glyco_transf_4"/>
    <property type="match status" value="1"/>
</dbReference>
<name>A0A1F6NYC3_9BACT</name>
<dbReference type="CDD" id="cd03801">
    <property type="entry name" value="GT4_PimA-like"/>
    <property type="match status" value="1"/>
</dbReference>
<comment type="caution">
    <text evidence="3">The sequence shown here is derived from an EMBL/GenBank/DDBJ whole genome shotgun (WGS) entry which is preliminary data.</text>
</comment>
<sequence>MRILQINKFFYRRGGVETVLFDTIAGLKARGHEVAEFSTRDSRNEPSDYAEFFTTNPGELSGQFSFWQGVKIFKKFLRSEEVEKNLRALILATEPDVAHLHGVYHHLSASTFTTLKKMGVPMVLTVHDFFPLTPNHNFLCQGKICERGFKHKYYHCAFHKCVNNAFLPSVAGSLEAYYYWLRGIWKMVDTFICPSEFWLDKLAAWGFPKSKLTLVRNPFVVPENYPPLGDKIVYLGRYHSEKGIKTWMQALPWLRQYEAIVAGSGPEDAFVSNFIQQYSLTNVKKIGWVEKDRWQELMRQAKVVVIPSLFYENCSLAILEALSYGRLVVATDRGGNPELVKDGVTGFLAKPDDSESLARAIKTAMNTNEPTIDKIIQTARNLVKTNHDPGKYFESLEKIYQEVINKNHPD</sequence>
<dbReference type="EMBL" id="MFQZ01000001">
    <property type="protein sequence ID" value="OGH88723.1"/>
    <property type="molecule type" value="Genomic_DNA"/>
</dbReference>
<dbReference type="InterPro" id="IPR050194">
    <property type="entry name" value="Glycosyltransferase_grp1"/>
</dbReference>
<dbReference type="InterPro" id="IPR028098">
    <property type="entry name" value="Glyco_trans_4-like_N"/>
</dbReference>
<dbReference type="Pfam" id="PF00534">
    <property type="entry name" value="Glycos_transf_1"/>
    <property type="match status" value="1"/>
</dbReference>
<evidence type="ECO:0008006" key="5">
    <source>
        <dbReference type="Google" id="ProtNLM"/>
    </source>
</evidence>
<feature type="domain" description="Glycosyltransferase subfamily 4-like N-terminal" evidence="2">
    <location>
        <begin position="14"/>
        <end position="218"/>
    </location>
</feature>
<dbReference type="STRING" id="1798704.A3J93_01345"/>
<proteinExistence type="predicted"/>
<organism evidence="3 4">
    <name type="scientific">Candidatus Magasanikbacteria bacterium RIFOXYC2_FULL_42_28</name>
    <dbReference type="NCBI Taxonomy" id="1798704"/>
    <lineage>
        <taxon>Bacteria</taxon>
        <taxon>Candidatus Magasanikiibacteriota</taxon>
    </lineage>
</organism>
<dbReference type="InterPro" id="IPR001296">
    <property type="entry name" value="Glyco_trans_1"/>
</dbReference>
<dbReference type="PANTHER" id="PTHR45947">
    <property type="entry name" value="SULFOQUINOVOSYL TRANSFERASE SQD2"/>
    <property type="match status" value="1"/>
</dbReference>
<accession>A0A1F6NYC3</accession>
<evidence type="ECO:0000313" key="3">
    <source>
        <dbReference type="EMBL" id="OGH88723.1"/>
    </source>
</evidence>